<protein>
    <submittedName>
        <fullName evidence="7">Uncharacterized protein</fullName>
    </submittedName>
</protein>
<feature type="coiled-coil region" evidence="5">
    <location>
        <begin position="108"/>
        <end position="233"/>
    </location>
</feature>
<keyword evidence="8" id="KW-1185">Reference proteome</keyword>
<comment type="caution">
    <text evidence="7">The sequence shown here is derived from an EMBL/GenBank/DDBJ whole genome shotgun (WGS) entry which is preliminary data.</text>
</comment>
<feature type="compositionally biased region" description="Basic and acidic residues" evidence="6">
    <location>
        <begin position="440"/>
        <end position="453"/>
    </location>
</feature>
<dbReference type="PANTHER" id="PTHR18902">
    <property type="entry name" value="NUCLEAR MITOTIC APPARATUS PROTEIN 1-RELATED"/>
    <property type="match status" value="1"/>
</dbReference>
<evidence type="ECO:0000256" key="5">
    <source>
        <dbReference type="SAM" id="Coils"/>
    </source>
</evidence>
<feature type="non-terminal residue" evidence="7">
    <location>
        <position position="1"/>
    </location>
</feature>
<dbReference type="AlphaFoldDB" id="A0AAV2HR34"/>
<gene>
    <name evidence="7" type="ORF">GSLYS_00009852001</name>
</gene>
<keyword evidence="2" id="KW-0963">Cytoplasm</keyword>
<keyword evidence="4 5" id="KW-0175">Coiled coil</keyword>
<evidence type="ECO:0000256" key="1">
    <source>
        <dbReference type="ARBA" id="ARBA00004496"/>
    </source>
</evidence>
<dbReference type="GO" id="GO:0005737">
    <property type="term" value="C:cytoplasm"/>
    <property type="evidence" value="ECO:0007669"/>
    <property type="project" value="UniProtKB-SubCell"/>
</dbReference>
<dbReference type="PANTHER" id="PTHR18902:SF24">
    <property type="entry name" value="NUCLEAR MITOTIC APPARATUS PROTEIN 1"/>
    <property type="match status" value="1"/>
</dbReference>
<keyword evidence="3" id="KW-0597">Phosphoprotein</keyword>
<dbReference type="InterPro" id="IPR051841">
    <property type="entry name" value="MT-Golgi_org_protein"/>
</dbReference>
<feature type="compositionally biased region" description="Basic and acidic residues" evidence="6">
    <location>
        <begin position="574"/>
        <end position="585"/>
    </location>
</feature>
<dbReference type="EMBL" id="CAXITT010000214">
    <property type="protein sequence ID" value="CAL1535892.1"/>
    <property type="molecule type" value="Genomic_DNA"/>
</dbReference>
<feature type="compositionally biased region" description="Polar residues" evidence="6">
    <location>
        <begin position="423"/>
        <end position="432"/>
    </location>
</feature>
<reference evidence="7 8" key="1">
    <citation type="submission" date="2024-04" db="EMBL/GenBank/DDBJ databases">
        <authorList>
            <consortium name="Genoscope - CEA"/>
            <person name="William W."/>
        </authorList>
    </citation>
    <scope>NUCLEOTIDE SEQUENCE [LARGE SCALE GENOMIC DNA]</scope>
</reference>
<evidence type="ECO:0000256" key="4">
    <source>
        <dbReference type="ARBA" id="ARBA00023054"/>
    </source>
</evidence>
<proteinExistence type="predicted"/>
<feature type="compositionally biased region" description="Low complexity" evidence="6">
    <location>
        <begin position="561"/>
        <end position="573"/>
    </location>
</feature>
<organism evidence="7 8">
    <name type="scientific">Lymnaea stagnalis</name>
    <name type="common">Great pond snail</name>
    <name type="synonym">Helix stagnalis</name>
    <dbReference type="NCBI Taxonomy" id="6523"/>
    <lineage>
        <taxon>Eukaryota</taxon>
        <taxon>Metazoa</taxon>
        <taxon>Spiralia</taxon>
        <taxon>Lophotrochozoa</taxon>
        <taxon>Mollusca</taxon>
        <taxon>Gastropoda</taxon>
        <taxon>Heterobranchia</taxon>
        <taxon>Euthyneura</taxon>
        <taxon>Panpulmonata</taxon>
        <taxon>Hygrophila</taxon>
        <taxon>Lymnaeoidea</taxon>
        <taxon>Lymnaeidae</taxon>
        <taxon>Lymnaea</taxon>
    </lineage>
</organism>
<feature type="compositionally biased region" description="Low complexity" evidence="6">
    <location>
        <begin position="409"/>
        <end position="422"/>
    </location>
</feature>
<evidence type="ECO:0000313" key="8">
    <source>
        <dbReference type="Proteomes" id="UP001497497"/>
    </source>
</evidence>
<evidence type="ECO:0000256" key="2">
    <source>
        <dbReference type="ARBA" id="ARBA00022490"/>
    </source>
</evidence>
<evidence type="ECO:0000256" key="3">
    <source>
        <dbReference type="ARBA" id="ARBA00022553"/>
    </source>
</evidence>
<feature type="coiled-coil region" evidence="5">
    <location>
        <begin position="16"/>
        <end position="75"/>
    </location>
</feature>
<evidence type="ECO:0000313" key="7">
    <source>
        <dbReference type="EMBL" id="CAL1535892.1"/>
    </source>
</evidence>
<dbReference type="Proteomes" id="UP001497497">
    <property type="component" value="Unassembled WGS sequence"/>
</dbReference>
<name>A0AAV2HR34_LYMST</name>
<feature type="region of interest" description="Disordered" evidence="6">
    <location>
        <begin position="392"/>
        <end position="585"/>
    </location>
</feature>
<sequence length="585" mass="67447">QIEAYQSREEENDSDLKTWKDQSKSLMKELENVQIQQECTVADFKKQISDMACKLEAYQSREKENNAQLEILKSQQNYFESKCKSLQEENRSLWERETKRVKENDGHMRKANEFCQELRKQLDEEKRKREKSEKGSQSMIEQCKLYEQKIQKMKEMQGNLNKELKLEREKSAKIKKQNESEQSKYEEMRQKLEIKEKENKAFAFEINQIRTSLDFSERQLRDYKHQLEQAGTALLGDQTHFKHALIEKDFSDDSMEIRNSFSSRSLRSRRSIDNETLKPNLNETIISADRVMLKRDTLFNASETQSRAHGTQGRQTEDRLSICSVSSSQSIKSANNAGFLPNAMSCANEPEGPEFEWDRLSELQRRNTLCPPHMKSSYPVEMQTVKKEKFADESLRLSLMPDKRRKASPARSSSSRTHTASSNYSQQITDKNVATKRKSSSKDSSDEKFEESPPKQLRTAPAYQRPGPPTPGKQPRRISGMFTPSHGASPAWSGKVKALGSPIARPNPRFTPKKRTPRRSPRFNINPVGVSENDHDRRESVAFQIGFSPRTSKGPKKIKKGFFGSKSKCSTKSEVPDQKSKSEQQ</sequence>
<evidence type="ECO:0000256" key="6">
    <source>
        <dbReference type="SAM" id="MobiDB-lite"/>
    </source>
</evidence>
<feature type="non-terminal residue" evidence="7">
    <location>
        <position position="585"/>
    </location>
</feature>
<feature type="compositionally biased region" description="Basic residues" evidence="6">
    <location>
        <begin position="511"/>
        <end position="521"/>
    </location>
</feature>
<accession>A0AAV2HR34</accession>
<comment type="subcellular location">
    <subcellularLocation>
        <location evidence="1">Cytoplasm</location>
    </subcellularLocation>
</comment>